<dbReference type="InterPro" id="IPR014710">
    <property type="entry name" value="RmlC-like_jellyroll"/>
</dbReference>
<proteinExistence type="predicted"/>
<reference evidence="2" key="1">
    <citation type="journal article" date="2023" name="Mol. Phylogenet. Evol.">
        <title>Genome-scale phylogeny and comparative genomics of the fungal order Sordariales.</title>
        <authorList>
            <person name="Hensen N."/>
            <person name="Bonometti L."/>
            <person name="Westerberg I."/>
            <person name="Brannstrom I.O."/>
            <person name="Guillou S."/>
            <person name="Cros-Aarteil S."/>
            <person name="Calhoun S."/>
            <person name="Haridas S."/>
            <person name="Kuo A."/>
            <person name="Mondo S."/>
            <person name="Pangilinan J."/>
            <person name="Riley R."/>
            <person name="LaButti K."/>
            <person name="Andreopoulos B."/>
            <person name="Lipzen A."/>
            <person name="Chen C."/>
            <person name="Yan M."/>
            <person name="Daum C."/>
            <person name="Ng V."/>
            <person name="Clum A."/>
            <person name="Steindorff A."/>
            <person name="Ohm R.A."/>
            <person name="Martin F."/>
            <person name="Silar P."/>
            <person name="Natvig D.O."/>
            <person name="Lalanne C."/>
            <person name="Gautier V."/>
            <person name="Ament-Velasquez S.L."/>
            <person name="Kruys A."/>
            <person name="Hutchinson M.I."/>
            <person name="Powell A.J."/>
            <person name="Barry K."/>
            <person name="Miller A.N."/>
            <person name="Grigoriev I.V."/>
            <person name="Debuchy R."/>
            <person name="Gladieux P."/>
            <person name="Hiltunen Thoren M."/>
            <person name="Johannesson H."/>
        </authorList>
    </citation>
    <scope>NUCLEOTIDE SEQUENCE</scope>
    <source>
        <strain evidence="2">CBS 532.94</strain>
    </source>
</reference>
<comment type="caution">
    <text evidence="2">The sequence shown here is derived from an EMBL/GenBank/DDBJ whole genome shotgun (WGS) entry which is preliminary data.</text>
</comment>
<dbReference type="Gene3D" id="2.60.120.10">
    <property type="entry name" value="Jelly Rolls"/>
    <property type="match status" value="1"/>
</dbReference>
<name>A0AAN7CC01_9PEZI</name>
<feature type="region of interest" description="Disordered" evidence="1">
    <location>
        <begin position="1"/>
        <end position="27"/>
    </location>
</feature>
<accession>A0AAN7CC01</accession>
<dbReference type="PANTHER" id="PTHR36156:SF2">
    <property type="entry name" value="CUPIN TYPE-2 DOMAIN-CONTAINING PROTEIN"/>
    <property type="match status" value="1"/>
</dbReference>
<dbReference type="CDD" id="cd02231">
    <property type="entry name" value="cupin_BLL6423-like"/>
    <property type="match status" value="1"/>
</dbReference>
<dbReference type="EMBL" id="MU860092">
    <property type="protein sequence ID" value="KAK4238512.1"/>
    <property type="molecule type" value="Genomic_DNA"/>
</dbReference>
<protein>
    <submittedName>
        <fullName evidence="2">Oxalate oxidase GF-3.8</fullName>
    </submittedName>
</protein>
<dbReference type="PANTHER" id="PTHR36156">
    <property type="entry name" value="SLR2101 PROTEIN"/>
    <property type="match status" value="1"/>
</dbReference>
<organism evidence="2 3">
    <name type="scientific">Achaetomium macrosporum</name>
    <dbReference type="NCBI Taxonomy" id="79813"/>
    <lineage>
        <taxon>Eukaryota</taxon>
        <taxon>Fungi</taxon>
        <taxon>Dikarya</taxon>
        <taxon>Ascomycota</taxon>
        <taxon>Pezizomycotina</taxon>
        <taxon>Sordariomycetes</taxon>
        <taxon>Sordariomycetidae</taxon>
        <taxon>Sordariales</taxon>
        <taxon>Chaetomiaceae</taxon>
        <taxon>Achaetomium</taxon>
    </lineage>
</organism>
<keyword evidence="3" id="KW-1185">Reference proteome</keyword>
<dbReference type="InterPro" id="IPR047142">
    <property type="entry name" value="OryJ/VirC-like"/>
</dbReference>
<evidence type="ECO:0000256" key="1">
    <source>
        <dbReference type="SAM" id="MobiDB-lite"/>
    </source>
</evidence>
<dbReference type="SUPFAM" id="SSF51182">
    <property type="entry name" value="RmlC-like cupins"/>
    <property type="match status" value="1"/>
</dbReference>
<dbReference type="InterPro" id="IPR011051">
    <property type="entry name" value="RmlC_Cupin_sf"/>
</dbReference>
<sequence length="213" mass="23252">MITDSAQMKPDPYNNNPKIPFGSPNRYTTTHDPTHKAIFFPPDSTTGPPPLPSYSAGGMVIHDAWTTHTTPLSFTSDADISLLTRHQSSPLSGVWFPSPGETLLRYCDWPPLSTIPLHRTETLDLGVCVAGEMELALDSGERRTLLPGDVIVQRGAMHAWRNPSATEWARVVFFLVGAEAVRVSGGVVMRGFLPWAGGGGERLGEKCEKERGR</sequence>
<dbReference type="Proteomes" id="UP001303760">
    <property type="component" value="Unassembled WGS sequence"/>
</dbReference>
<reference evidence="2" key="2">
    <citation type="submission" date="2023-05" db="EMBL/GenBank/DDBJ databases">
        <authorList>
            <consortium name="Lawrence Berkeley National Laboratory"/>
            <person name="Steindorff A."/>
            <person name="Hensen N."/>
            <person name="Bonometti L."/>
            <person name="Westerberg I."/>
            <person name="Brannstrom I.O."/>
            <person name="Guillou S."/>
            <person name="Cros-Aarteil S."/>
            <person name="Calhoun S."/>
            <person name="Haridas S."/>
            <person name="Kuo A."/>
            <person name="Mondo S."/>
            <person name="Pangilinan J."/>
            <person name="Riley R."/>
            <person name="Labutti K."/>
            <person name="Andreopoulos B."/>
            <person name="Lipzen A."/>
            <person name="Chen C."/>
            <person name="Yanf M."/>
            <person name="Daum C."/>
            <person name="Ng V."/>
            <person name="Clum A."/>
            <person name="Ohm R."/>
            <person name="Martin F."/>
            <person name="Silar P."/>
            <person name="Natvig D."/>
            <person name="Lalanne C."/>
            <person name="Gautier V."/>
            <person name="Ament-Velasquez S.L."/>
            <person name="Kruys A."/>
            <person name="Hutchinson M.I."/>
            <person name="Powell A.J."/>
            <person name="Barry K."/>
            <person name="Miller A.N."/>
            <person name="Grigoriev I.V."/>
            <person name="Debuchy R."/>
            <person name="Gladieux P."/>
            <person name="Thoren M.H."/>
            <person name="Johannesson H."/>
        </authorList>
    </citation>
    <scope>NUCLEOTIDE SEQUENCE</scope>
    <source>
        <strain evidence="2">CBS 532.94</strain>
    </source>
</reference>
<evidence type="ECO:0000313" key="2">
    <source>
        <dbReference type="EMBL" id="KAK4238512.1"/>
    </source>
</evidence>
<gene>
    <name evidence="2" type="ORF">C8A03DRAFT_43743</name>
</gene>
<dbReference type="AlphaFoldDB" id="A0AAN7CC01"/>
<evidence type="ECO:0000313" key="3">
    <source>
        <dbReference type="Proteomes" id="UP001303760"/>
    </source>
</evidence>